<reference evidence="2 3" key="1">
    <citation type="submission" date="2018-03" db="EMBL/GenBank/DDBJ databases">
        <title>Genomic Encyclopedia of Type Strains, Phase III (KMG-III): the genomes of soil and plant-associated and newly described type strains.</title>
        <authorList>
            <person name="Whitman W."/>
        </authorList>
    </citation>
    <scope>NUCLEOTIDE SEQUENCE [LARGE SCALE GENOMIC DNA]</scope>
    <source>
        <strain evidence="2 3">CGMCC 1.07653</strain>
    </source>
</reference>
<dbReference type="Proteomes" id="UP000242310">
    <property type="component" value="Unassembled WGS sequence"/>
</dbReference>
<dbReference type="AlphaFoldDB" id="A0A2P8HX57"/>
<dbReference type="InterPro" id="IPR002937">
    <property type="entry name" value="Amino_oxidase"/>
</dbReference>
<protein>
    <recommendedName>
        <fullName evidence="1">Amine oxidase domain-containing protein</fullName>
    </recommendedName>
</protein>
<dbReference type="Pfam" id="PF01593">
    <property type="entry name" value="Amino_oxidase"/>
    <property type="match status" value="1"/>
</dbReference>
<organism evidence="2 3">
    <name type="scientific">Salsuginibacillus halophilus</name>
    <dbReference type="NCBI Taxonomy" id="517424"/>
    <lineage>
        <taxon>Bacteria</taxon>
        <taxon>Bacillati</taxon>
        <taxon>Bacillota</taxon>
        <taxon>Bacilli</taxon>
        <taxon>Bacillales</taxon>
        <taxon>Bacillaceae</taxon>
        <taxon>Salsuginibacillus</taxon>
    </lineage>
</organism>
<dbReference type="PANTHER" id="PTHR16128:SF5">
    <property type="entry name" value="FAD_NAD(P)-BINDING OXIDOREDUCTASE FAMILY PROTEIN"/>
    <property type="match status" value="1"/>
</dbReference>
<dbReference type="PANTHER" id="PTHR16128">
    <property type="entry name" value="FAD/NAD(P)-BINDING OXIDOREDUCTASE FAMILY PROTEIN"/>
    <property type="match status" value="1"/>
</dbReference>
<evidence type="ECO:0000259" key="1">
    <source>
        <dbReference type="Pfam" id="PF01593"/>
    </source>
</evidence>
<evidence type="ECO:0000313" key="2">
    <source>
        <dbReference type="EMBL" id="PSL50800.1"/>
    </source>
</evidence>
<dbReference type="Gene3D" id="3.90.660.10">
    <property type="match status" value="1"/>
</dbReference>
<dbReference type="Gene3D" id="3.50.50.60">
    <property type="entry name" value="FAD/NAD(P)-binding domain"/>
    <property type="match status" value="1"/>
</dbReference>
<sequence>MINADTIIIGAGLAGWSAYQEMRSDKKVLVFDKAKSPGGRMATRRIFDGQADHGAQFFTARSSWMKAWVEEQVKSGRVEEWCRGFWQAAHAERFEEDMTLNADGYPRYRAVDGMAPLLKYLWQDCDMLYTGFELVNVQEESGCWHLSFETQNGELETVSAANVLFTMPLPQAKRLFEASGLQGLSQAASGRAFSPCLALIAAADEPALKAPAGLQFHEGPLQFIADNKLKGVSATHVVTVHGSESFSKAWFDVDDDEVKVKMHELASPWLDTVLRESVVKRWRYAKPINPAGEGSVLHTTKTGATAAFAGDAFFNGKVEGALLSGKEAAERLHTI</sequence>
<gene>
    <name evidence="2" type="ORF">B0H94_10276</name>
</gene>
<evidence type="ECO:0000313" key="3">
    <source>
        <dbReference type="Proteomes" id="UP000242310"/>
    </source>
</evidence>
<proteinExistence type="predicted"/>
<dbReference type="Pfam" id="PF13450">
    <property type="entry name" value="NAD_binding_8"/>
    <property type="match status" value="1"/>
</dbReference>
<dbReference type="InterPro" id="IPR036188">
    <property type="entry name" value="FAD/NAD-bd_sf"/>
</dbReference>
<dbReference type="SUPFAM" id="SSF51905">
    <property type="entry name" value="FAD/NAD(P)-binding domain"/>
    <property type="match status" value="1"/>
</dbReference>
<dbReference type="EMBL" id="PYAV01000002">
    <property type="protein sequence ID" value="PSL50800.1"/>
    <property type="molecule type" value="Genomic_DNA"/>
</dbReference>
<dbReference type="RefSeq" id="WP_106587526.1">
    <property type="nucleotide sequence ID" value="NZ_PYAV01000002.1"/>
</dbReference>
<name>A0A2P8HX57_9BACI</name>
<dbReference type="OrthoDB" id="5792777at2"/>
<keyword evidence="3" id="KW-1185">Reference proteome</keyword>
<comment type="caution">
    <text evidence="2">The sequence shown here is derived from an EMBL/GenBank/DDBJ whole genome shotgun (WGS) entry which is preliminary data.</text>
</comment>
<feature type="domain" description="Amine oxidase" evidence="1">
    <location>
        <begin position="95"/>
        <end position="332"/>
    </location>
</feature>
<accession>A0A2P8HX57</accession>
<dbReference type="GO" id="GO:0016491">
    <property type="term" value="F:oxidoreductase activity"/>
    <property type="evidence" value="ECO:0007669"/>
    <property type="project" value="InterPro"/>
</dbReference>